<proteinExistence type="predicted"/>
<dbReference type="AlphaFoldDB" id="A0A368UIX3"/>
<dbReference type="EMBL" id="QPIZ01000049">
    <property type="protein sequence ID" value="RCW23131.1"/>
    <property type="molecule type" value="Genomic_DNA"/>
</dbReference>
<gene>
    <name evidence="1" type="ORF">DFO77_1497</name>
</gene>
<organism evidence="1 2">
    <name type="scientific">Marinilabilia salmonicolor</name>
    <dbReference type="NCBI Taxonomy" id="989"/>
    <lineage>
        <taxon>Bacteria</taxon>
        <taxon>Pseudomonadati</taxon>
        <taxon>Bacteroidota</taxon>
        <taxon>Bacteroidia</taxon>
        <taxon>Marinilabiliales</taxon>
        <taxon>Marinilabiliaceae</taxon>
        <taxon>Marinilabilia</taxon>
    </lineage>
</organism>
<dbReference type="Proteomes" id="UP000252733">
    <property type="component" value="Unassembled WGS sequence"/>
</dbReference>
<evidence type="ECO:0008006" key="3">
    <source>
        <dbReference type="Google" id="ProtNLM"/>
    </source>
</evidence>
<evidence type="ECO:0000313" key="2">
    <source>
        <dbReference type="Proteomes" id="UP000252733"/>
    </source>
</evidence>
<comment type="caution">
    <text evidence="1">The sequence shown here is derived from an EMBL/GenBank/DDBJ whole genome shotgun (WGS) entry which is preliminary data.</text>
</comment>
<protein>
    <recommendedName>
        <fullName evidence="3">Nucleotidyltransferase-like protein</fullName>
    </recommendedName>
</protein>
<dbReference type="Pfam" id="PF22014">
    <property type="entry name" value="DUF6932"/>
    <property type="match status" value="1"/>
</dbReference>
<accession>A0A368UIX3</accession>
<keyword evidence="2" id="KW-1185">Reference proteome</keyword>
<name>A0A368UIX3_9BACT</name>
<evidence type="ECO:0000313" key="1">
    <source>
        <dbReference type="EMBL" id="RCW23131.1"/>
    </source>
</evidence>
<reference evidence="1 2" key="1">
    <citation type="submission" date="2018-07" db="EMBL/GenBank/DDBJ databases">
        <title>Freshwater and sediment microbial communities from various areas in North America, analyzing microbe dynamics in response to fracking.</title>
        <authorList>
            <person name="Lamendella R."/>
        </authorList>
    </citation>
    <scope>NUCLEOTIDE SEQUENCE [LARGE SCALE GENOMIC DNA]</scope>
    <source>
        <strain evidence="1 2">160A</strain>
    </source>
</reference>
<dbReference type="InterPro" id="IPR053860">
    <property type="entry name" value="DUF6932"/>
</dbReference>
<dbReference type="RefSeq" id="WP_114438172.1">
    <property type="nucleotide sequence ID" value="NZ_QPIZ01000049.1"/>
</dbReference>
<sequence>MDYEPIHSAGFLDITKEQLVTTFVEPFDVKKRREYLLERFDALVDRFKETGLNAELWIDGSFATLKPEPGDIDLIFFVDANDVNSLQADKQRIIMELNNRTYSNIRYNCDVFIVLNQDLNKRSYWRGWFGFSRNEEPKGIIRLYI</sequence>